<dbReference type="GO" id="GO:0009044">
    <property type="term" value="F:xylan 1,4-beta-xylosidase activity"/>
    <property type="evidence" value="ECO:0007669"/>
    <property type="project" value="UniProtKB-EC"/>
</dbReference>
<dbReference type="RefSeq" id="WP_013281643.1">
    <property type="nucleotide sequence ID" value="NC_014387.1"/>
</dbReference>
<dbReference type="AlphaFoldDB" id="E0RY35"/>
<evidence type="ECO:0000313" key="6">
    <source>
        <dbReference type="EMBL" id="ADL34990.1"/>
    </source>
</evidence>
<organism evidence="6 7">
    <name type="scientific">Butyrivibrio proteoclasticus (strain ATCC 51982 / DSM 14932 / B316)</name>
    <name type="common">Clostridium proteoclasticum</name>
    <dbReference type="NCBI Taxonomy" id="515622"/>
    <lineage>
        <taxon>Bacteria</taxon>
        <taxon>Bacillati</taxon>
        <taxon>Bacillota</taxon>
        <taxon>Clostridia</taxon>
        <taxon>Lachnospirales</taxon>
        <taxon>Lachnospiraceae</taxon>
        <taxon>Butyrivibrio</taxon>
    </lineage>
</organism>
<dbReference type="InterPro" id="IPR013320">
    <property type="entry name" value="ConA-like_dom_sf"/>
</dbReference>
<evidence type="ECO:0000259" key="5">
    <source>
        <dbReference type="Pfam" id="PF17851"/>
    </source>
</evidence>
<dbReference type="KEGG" id="bpb:bpr_I2257"/>
<evidence type="ECO:0000313" key="7">
    <source>
        <dbReference type="Proteomes" id="UP000001299"/>
    </source>
</evidence>
<dbReference type="Pfam" id="PF17851">
    <property type="entry name" value="GH43_C2"/>
    <property type="match status" value="1"/>
</dbReference>
<dbReference type="CAZy" id="GH43">
    <property type="family name" value="Glycoside Hydrolase Family 43"/>
</dbReference>
<dbReference type="CDD" id="cd09001">
    <property type="entry name" value="GH43_FsAxh1-like"/>
    <property type="match status" value="1"/>
</dbReference>
<dbReference type="SUPFAM" id="SSF49899">
    <property type="entry name" value="Concanavalin A-like lectins/glucanases"/>
    <property type="match status" value="1"/>
</dbReference>
<accession>E0RY35</accession>
<dbReference type="SUPFAM" id="SSF75005">
    <property type="entry name" value="Arabinanase/levansucrase/invertase"/>
    <property type="match status" value="1"/>
</dbReference>
<dbReference type="InterPro" id="IPR051795">
    <property type="entry name" value="Glycosyl_Hydrlase_43"/>
</dbReference>
<feature type="domain" description="Beta-xylosidase C-terminal Concanavalin A-like" evidence="5">
    <location>
        <begin position="366"/>
        <end position="456"/>
    </location>
</feature>
<reference evidence="6 7" key="1">
    <citation type="journal article" date="2010" name="PLoS ONE">
        <title>The glycobiome of the rumen bacterium Butyrivibrio proteoclasticus B316(T) highlights adaptation to a polysaccharide-rich environment.</title>
        <authorList>
            <person name="Kelly W.J."/>
            <person name="Leahy S.C."/>
            <person name="Altermann E."/>
            <person name="Yeoman C.J."/>
            <person name="Dunne J.C."/>
            <person name="Kong Z."/>
            <person name="Pacheco D.M."/>
            <person name="Li D."/>
            <person name="Noel S.J."/>
            <person name="Moon C.D."/>
            <person name="Cookson A.L."/>
            <person name="Attwood G.T."/>
        </authorList>
    </citation>
    <scope>NUCLEOTIDE SEQUENCE [LARGE SCALE GENOMIC DNA]</scope>
    <source>
        <strain evidence="7">ATCC 51982 / DSM 14932 / B316</strain>
    </source>
</reference>
<evidence type="ECO:0000256" key="2">
    <source>
        <dbReference type="ARBA" id="ARBA00022801"/>
    </source>
</evidence>
<protein>
    <submittedName>
        <fullName evidence="6">Xylosidase/arabinofuranosidase Xsa43D</fullName>
        <ecNumber evidence="6">3.2.1.37</ecNumber>
    </submittedName>
</protein>
<evidence type="ECO:0000256" key="1">
    <source>
        <dbReference type="ARBA" id="ARBA00009865"/>
    </source>
</evidence>
<dbReference type="EC" id="3.2.1.37" evidence="6"/>
<dbReference type="GO" id="GO:0005975">
    <property type="term" value="P:carbohydrate metabolic process"/>
    <property type="evidence" value="ECO:0007669"/>
    <property type="project" value="InterPro"/>
</dbReference>
<dbReference type="InterPro" id="IPR023296">
    <property type="entry name" value="Glyco_hydro_beta-prop_sf"/>
</dbReference>
<keyword evidence="2 4" id="KW-0378">Hydrolase</keyword>
<evidence type="ECO:0000256" key="3">
    <source>
        <dbReference type="ARBA" id="ARBA00023295"/>
    </source>
</evidence>
<dbReference type="Proteomes" id="UP000001299">
    <property type="component" value="Chromosome 1"/>
</dbReference>
<dbReference type="EMBL" id="CP001810">
    <property type="protein sequence ID" value="ADL34990.1"/>
    <property type="molecule type" value="Genomic_DNA"/>
</dbReference>
<dbReference type="InterPro" id="IPR041542">
    <property type="entry name" value="GH43_C2"/>
</dbReference>
<dbReference type="Gene3D" id="2.115.10.20">
    <property type="entry name" value="Glycosyl hydrolase domain, family 43"/>
    <property type="match status" value="1"/>
</dbReference>
<gene>
    <name evidence="6" type="primary">xsa43D</name>
    <name evidence="6" type="ordered locus">bpr_I2257</name>
</gene>
<proteinExistence type="inferred from homology"/>
<sequence length="575" mass="64839">MNKDNINPITRLDYPDPDIIRVDNTYYMVSTTMYFMPGCEILRSYDLVHWEHASYVYDRLDSTPAQQLEGKENIYGQGMWAASLRYHQGIFYICFVCNDTHKTYIYQSKSINGPWEKYNLKGFYHDNSILFDDDGKIYIVSGNKEIYLQELELVEKDSVKYHDGISTFLSDDNAASPSGKIIIKDSDDVYLGYEGTHFYKINGKYYLFFIHMPKSTGKRTEAVFVSDKPQGPYIGKDVMYDDRGYRGSGVAQGGIVDTPSGKWYSILFQDSGAVGRIPVLMPVHFEYTVLGEAGLSDGSDHPGEKVLFPVFGDRGIIPDEFDIEDLNPGYEYTPLVSSDDFKLNGASLSSDYNSLPYLQASFGFKACWQFNHEPDLSLIKRDYDKGTVTITTGKLSSNLVQARNTLTQRTLFPECKCSVILDGSALNDGDYAGLCVLESNYRFIGITRQDSSYYLVLGKRDITSGGFWGERHDDEPFEELEKIKIDSPIVSLSSYICYDNNTCYPAFKPSWVAGDVADDHVVFGYKTADSSMTSQLGASYSLQFKLDHFTGTRFGLFVYSTAKAGGSATFSNWLY</sequence>
<keyword evidence="3 4" id="KW-0326">Glycosidase</keyword>
<dbReference type="eggNOG" id="COG3507">
    <property type="taxonomic scope" value="Bacteria"/>
</dbReference>
<dbReference type="STRING" id="515622.bpr_I2257"/>
<dbReference type="HOGENOM" id="CLU_016508_1_0_9"/>
<dbReference type="PANTHER" id="PTHR42812">
    <property type="entry name" value="BETA-XYLOSIDASE"/>
    <property type="match status" value="1"/>
</dbReference>
<evidence type="ECO:0000256" key="4">
    <source>
        <dbReference type="RuleBase" id="RU361187"/>
    </source>
</evidence>
<dbReference type="Pfam" id="PF04616">
    <property type="entry name" value="Glyco_hydro_43"/>
    <property type="match status" value="1"/>
</dbReference>
<comment type="similarity">
    <text evidence="1 4">Belongs to the glycosyl hydrolase 43 family.</text>
</comment>
<dbReference type="Gene3D" id="2.60.120.200">
    <property type="match status" value="1"/>
</dbReference>
<dbReference type="PANTHER" id="PTHR42812:SF15">
    <property type="entry name" value="HYDROLASE, PUTATIVE (AFU_ORTHOLOGUE AFUA_2G00930)-RELATED"/>
    <property type="match status" value="1"/>
</dbReference>
<dbReference type="InterPro" id="IPR006710">
    <property type="entry name" value="Glyco_hydro_43"/>
</dbReference>
<name>E0RY35_BUTPB</name>
<keyword evidence="7" id="KW-1185">Reference proteome</keyword>